<dbReference type="Gene3D" id="1.10.1220.10">
    <property type="entry name" value="Met repressor-like"/>
    <property type="match status" value="1"/>
</dbReference>
<evidence type="ECO:0000313" key="2">
    <source>
        <dbReference type="Proteomes" id="UP000037727"/>
    </source>
</evidence>
<comment type="caution">
    <text evidence="1">The sequence shown here is derived from an EMBL/GenBank/DDBJ whole genome shotgun (WGS) entry which is preliminary data.</text>
</comment>
<reference evidence="1 2" key="1">
    <citation type="submission" date="2015-09" db="EMBL/GenBank/DDBJ databases">
        <title>Draft genome sequence and assembly of Photorhabdus sp. VMG, a bacterial symbiont associated with Heterorhabditis zealandica.</title>
        <authorList>
            <person name="Naidoo S."/>
            <person name="Featherston J."/>
            <person name="Mothupi B."/>
            <person name="Gray V.M."/>
        </authorList>
    </citation>
    <scope>NUCLEOTIDE SEQUENCE [LARGE SCALE GENOMIC DNA]</scope>
    <source>
        <strain evidence="1 2">VMG</strain>
    </source>
</reference>
<dbReference type="InterPro" id="IPR013321">
    <property type="entry name" value="Arc_rbn_hlx_hlx"/>
</dbReference>
<proteinExistence type="predicted"/>
<evidence type="ECO:0008006" key="3">
    <source>
        <dbReference type="Google" id="ProtNLM"/>
    </source>
</evidence>
<sequence length="73" mass="8442">MVGINIHLLEETIRKLEIVEECSPDKSHAVQLRRAIDTYLDVNIPEQNSSVFGLWGDKKLDGLEHQGKLREEW</sequence>
<protein>
    <recommendedName>
        <fullName evidence="3">CopG family transcriptional regulator</fullName>
    </recommendedName>
</protein>
<name>A0ABR5KG86_9GAMM</name>
<keyword evidence="2" id="KW-1185">Reference proteome</keyword>
<evidence type="ECO:0000313" key="1">
    <source>
        <dbReference type="EMBL" id="KOY63327.1"/>
    </source>
</evidence>
<dbReference type="Proteomes" id="UP000037727">
    <property type="component" value="Unassembled WGS sequence"/>
</dbReference>
<accession>A0ABR5KG86</accession>
<gene>
    <name evidence="1" type="ORF">AM629_03910</name>
</gene>
<dbReference type="EMBL" id="LJCS01000006">
    <property type="protein sequence ID" value="KOY63327.1"/>
    <property type="molecule type" value="Genomic_DNA"/>
</dbReference>
<organism evidence="1 2">
    <name type="scientific">Photorhabdus heterorhabditis</name>
    <dbReference type="NCBI Taxonomy" id="880156"/>
    <lineage>
        <taxon>Bacteria</taxon>
        <taxon>Pseudomonadati</taxon>
        <taxon>Pseudomonadota</taxon>
        <taxon>Gammaproteobacteria</taxon>
        <taxon>Enterobacterales</taxon>
        <taxon>Morganellaceae</taxon>
        <taxon>Photorhabdus</taxon>
    </lineage>
</organism>